<sequence>MPIPDSRVLPVPYAISLMAGLRHWKPLIIPGDLKPAEKQPAKPVNFQVKILILIIEMLDMASQIAFALTCKQFLKVALMAKLKLSDMEGVQIYYGNLVDRYILLTRVLPRCPRTLQFSREWNVCHSCAYIRPTRELYWLLKKPSIVSLEEWSRFVYDWKYKRIIKCPSCQARGFHGPLIACYTPSGADPTTFTDARIVEVTDDEWEGYSEGFASQEGVDSNGALRDDHAEAENDG</sequence>
<dbReference type="EMBL" id="BLJY01000013">
    <property type="protein sequence ID" value="GFF21017.1"/>
    <property type="molecule type" value="Genomic_DNA"/>
</dbReference>
<evidence type="ECO:0000256" key="1">
    <source>
        <dbReference type="SAM" id="MobiDB-lite"/>
    </source>
</evidence>
<feature type="compositionally biased region" description="Basic and acidic residues" evidence="1">
    <location>
        <begin position="224"/>
        <end position="235"/>
    </location>
</feature>
<gene>
    <name evidence="2" type="ORF">ATEIFO6365_0013035100</name>
</gene>
<reference evidence="2 3" key="1">
    <citation type="submission" date="2020-01" db="EMBL/GenBank/DDBJ databases">
        <title>Aspergillus terreus IFO 6365 whole genome shotgun sequence.</title>
        <authorList>
            <person name="Kanamasa S."/>
            <person name="Takahashi H."/>
        </authorList>
    </citation>
    <scope>NUCLEOTIDE SEQUENCE [LARGE SCALE GENOMIC DNA]</scope>
    <source>
        <strain evidence="2 3">IFO 6365</strain>
    </source>
</reference>
<proteinExistence type="predicted"/>
<keyword evidence="3" id="KW-1185">Reference proteome</keyword>
<protein>
    <submittedName>
        <fullName evidence="2">Uncharacterized protein</fullName>
    </submittedName>
</protein>
<evidence type="ECO:0000313" key="2">
    <source>
        <dbReference type="EMBL" id="GFF21017.1"/>
    </source>
</evidence>
<name>A0A5M3ZCP1_ASPTE</name>
<dbReference type="OrthoDB" id="10271038at2759"/>
<dbReference type="AlphaFoldDB" id="A0A5M3ZCP1"/>
<feature type="region of interest" description="Disordered" evidence="1">
    <location>
        <begin position="211"/>
        <end position="235"/>
    </location>
</feature>
<evidence type="ECO:0000313" key="3">
    <source>
        <dbReference type="Proteomes" id="UP000452235"/>
    </source>
</evidence>
<organism evidence="2 3">
    <name type="scientific">Aspergillus terreus</name>
    <dbReference type="NCBI Taxonomy" id="33178"/>
    <lineage>
        <taxon>Eukaryota</taxon>
        <taxon>Fungi</taxon>
        <taxon>Dikarya</taxon>
        <taxon>Ascomycota</taxon>
        <taxon>Pezizomycotina</taxon>
        <taxon>Eurotiomycetes</taxon>
        <taxon>Eurotiomycetidae</taxon>
        <taxon>Eurotiales</taxon>
        <taxon>Aspergillaceae</taxon>
        <taxon>Aspergillus</taxon>
        <taxon>Aspergillus subgen. Circumdati</taxon>
    </lineage>
</organism>
<dbReference type="Proteomes" id="UP000452235">
    <property type="component" value="Unassembled WGS sequence"/>
</dbReference>
<accession>A0A5M3ZCP1</accession>
<comment type="caution">
    <text evidence="2">The sequence shown here is derived from an EMBL/GenBank/DDBJ whole genome shotgun (WGS) entry which is preliminary data.</text>
</comment>
<dbReference type="VEuPathDB" id="FungiDB:ATEG_09842"/>